<dbReference type="GO" id="GO:0016174">
    <property type="term" value="F:NAD(P)H oxidase H2O2-forming activity"/>
    <property type="evidence" value="ECO:0007669"/>
    <property type="project" value="TreeGrafter"/>
</dbReference>
<dbReference type="AlphaFoldDB" id="A0A835ZPB3"/>
<evidence type="ECO:0000256" key="2">
    <source>
        <dbReference type="ARBA" id="ARBA00004123"/>
    </source>
</evidence>
<feature type="region of interest" description="Disordered" evidence="33">
    <location>
        <begin position="886"/>
        <end position="937"/>
    </location>
</feature>
<keyword evidence="25" id="KW-0804">Transcription</keyword>
<keyword evidence="26 32" id="KW-0539">Nucleus</keyword>
<dbReference type="Proteomes" id="UP000664991">
    <property type="component" value="Unassembled WGS sequence"/>
</dbReference>
<dbReference type="PROSITE" id="PS50061">
    <property type="entry name" value="ETS_DOMAIN_3"/>
    <property type="match status" value="1"/>
</dbReference>
<evidence type="ECO:0000256" key="25">
    <source>
        <dbReference type="ARBA" id="ARBA00023163"/>
    </source>
</evidence>
<keyword evidence="22" id="KW-0496">Mitochondrion</keyword>
<evidence type="ECO:0000256" key="24">
    <source>
        <dbReference type="ARBA" id="ARBA00023159"/>
    </source>
</evidence>
<keyword evidence="9" id="KW-1017">Isopeptide bond</keyword>
<evidence type="ECO:0000256" key="12">
    <source>
        <dbReference type="ARBA" id="ARBA00022703"/>
    </source>
</evidence>
<dbReference type="GO" id="GO:0005758">
    <property type="term" value="C:mitochondrial intermembrane space"/>
    <property type="evidence" value="ECO:0007669"/>
    <property type="project" value="UniProtKB-SubCell"/>
</dbReference>
<evidence type="ECO:0000256" key="30">
    <source>
        <dbReference type="ARBA" id="ARBA00067295"/>
    </source>
</evidence>
<dbReference type="PROSITE" id="PS00346">
    <property type="entry name" value="ETS_DOMAIN_2"/>
    <property type="match status" value="1"/>
</dbReference>
<feature type="compositionally biased region" description="Polar residues" evidence="33">
    <location>
        <begin position="1170"/>
        <end position="1184"/>
    </location>
</feature>
<evidence type="ECO:0000256" key="28">
    <source>
        <dbReference type="ARBA" id="ARBA00055744"/>
    </source>
</evidence>
<dbReference type="GO" id="GO:0048471">
    <property type="term" value="C:perinuclear region of cytoplasm"/>
    <property type="evidence" value="ECO:0007669"/>
    <property type="project" value="UniProtKB-SubCell"/>
</dbReference>
<evidence type="ECO:0000256" key="14">
    <source>
        <dbReference type="ARBA" id="ARBA00022827"/>
    </source>
</evidence>
<feature type="compositionally biased region" description="Basic residues" evidence="33">
    <location>
        <begin position="753"/>
        <end position="766"/>
    </location>
</feature>
<comment type="cofactor">
    <cofactor evidence="1">
        <name>FAD</name>
        <dbReference type="ChEBI" id="CHEBI:57692"/>
    </cofactor>
</comment>
<feature type="region of interest" description="Disordered" evidence="33">
    <location>
        <begin position="1079"/>
        <end position="1098"/>
    </location>
</feature>
<evidence type="ECO:0000256" key="32">
    <source>
        <dbReference type="RuleBase" id="RU004019"/>
    </source>
</evidence>
<evidence type="ECO:0000256" key="22">
    <source>
        <dbReference type="ARBA" id="ARBA00023128"/>
    </source>
</evidence>
<evidence type="ECO:0000256" key="13">
    <source>
        <dbReference type="ARBA" id="ARBA00022792"/>
    </source>
</evidence>
<evidence type="ECO:0000256" key="9">
    <source>
        <dbReference type="ARBA" id="ARBA00022499"/>
    </source>
</evidence>
<keyword evidence="18" id="KW-0560">Oxidoreductase</keyword>
<keyword evidence="23" id="KW-0472">Membrane</keyword>
<dbReference type="GO" id="GO:0071949">
    <property type="term" value="F:FAD binding"/>
    <property type="evidence" value="ECO:0007669"/>
    <property type="project" value="TreeGrafter"/>
</dbReference>
<dbReference type="PANTHER" id="PTHR43557">
    <property type="entry name" value="APOPTOSIS-INDUCING FACTOR 1"/>
    <property type="match status" value="1"/>
</dbReference>
<evidence type="ECO:0000256" key="1">
    <source>
        <dbReference type="ARBA" id="ARBA00001974"/>
    </source>
</evidence>
<dbReference type="EMBL" id="JAEMGP010000027">
    <property type="protein sequence ID" value="KAG5194075.1"/>
    <property type="molecule type" value="Genomic_DNA"/>
</dbReference>
<evidence type="ECO:0000256" key="20">
    <source>
        <dbReference type="ARBA" id="ARBA00023027"/>
    </source>
</evidence>
<dbReference type="Gene3D" id="3.50.50.60">
    <property type="entry name" value="FAD/NAD(P)-binding domain"/>
    <property type="match status" value="2"/>
</dbReference>
<keyword evidence="12" id="KW-0053">Apoptosis</keyword>
<dbReference type="GO" id="GO:0006915">
    <property type="term" value="P:apoptotic process"/>
    <property type="evidence" value="ECO:0007669"/>
    <property type="project" value="UniProtKB-KW"/>
</dbReference>
<dbReference type="GO" id="GO:0045893">
    <property type="term" value="P:positive regulation of DNA-templated transcription"/>
    <property type="evidence" value="ECO:0007669"/>
    <property type="project" value="UniProtKB-ARBA"/>
</dbReference>
<evidence type="ECO:0000313" key="36">
    <source>
        <dbReference type="Proteomes" id="UP000664991"/>
    </source>
</evidence>
<dbReference type="InterPro" id="IPR016156">
    <property type="entry name" value="FAD/NAD-linked_Rdtase_dimer_sf"/>
</dbReference>
<sequence length="1246" mass="134543">MFRCGGLAAGALKQKLAPLVRTVCVRGPRQRNRLPGNLFQRWHVPLELQMTRQMASSGPSGGKIDNSVLVLIVGLSTIGAGAYAYKTLKDDKKRYNERISGLGLTPEEKQKRATSSALEGELQPQVRIPSHVPFLLIGGGTAAFAAARSIRARDPGARVLIVSEDPELPYMRPPLSKELWFSDDPNVTKTLRFKQWNGKERSIYFQPPSFYVSAQDLPHVENGGVAVLTGKKVVQLDVRGNVAKLNDGSQITYEKCLIATGGTPRSLSAIDRAGAEVKSRTTLFRKIEDFRTLEKISREVKSITIIGGGFLGSELACALGRKARASGTEVIQLFPEKGNMGKVLPEYLSNWTMEKVRREGVKVLPSAIVQSVGVSSGRLLIKLKDGRKVETDHIVAAVGLEPNVELAKTGGLEIDSDFGGFRVNAELQARSNIWVAGDAACFYDIKLGRRRVEHHDHAVVSGRLAGENMTGAAKPYWHQSMFWSDLGPDVGYEAIGLVDSSLPTVGVFAKATAQDNPKSATEQSGTGIRSESETESEASDIPVPPSNPAVPQVPTQGEDYGKGVIFYLRDKVVVGIVLWNIFNRMPIARKPSDLIFEFASNGMDDIHQLEDPSVFPAVIVEQVPYPELLHLYSGLELDDVHNGIITDGTLCMTQDQILEGSFLLADDNETTSQTVSTTEVLLNVESPNNILDDKQIFSTSEMLPEPDPAPAMTLPNYLFPVSEPDALNRAGDTGDQEENCLEEKVPREESAKKTGKSKKRIRKTKGNRSTSPVTDLSIPIRKKSKDGKGSTIYLWEFLLALLQDRNTCPKYIKWTQREKGIFKLVDSKAVSKLWGKQKNKPDMNYETMGRALRYYYQRGILAKVEGQRLVYQFKEMPKDLVVIEDEDERSEVTATSPQASAPSTSSGGSSRRASSRVSSRAVPQGKGDTSWEKPKVQHVGLQPSASLELGLSVDEEIPTTSAMLVSPPESQAKVTKAVSTSSVPSNIHLGVAPVRSGSALTLQTIPLTTVLTSGPPASTTASAQLVLQSVPPAPTFKDTFTLQTSFPLNTSFQENQVAAPGAPLILSGLPQLLAGANRPTHPAPPSVMGAGPAGPSSQAPGTVIAAFIRTSGATAAPGVKEGPLRSSSYVQGMMTGAPMEGLLVSEETLRELLREQAHLQPLPSQVVSRASHNPSLLGNQTFSPPSRPTVGLTPVAELELSSSSGSLFTAEPNISTPGSLLTRSPTPASISPFNPTSLIKMEPHDM</sequence>
<evidence type="ECO:0000256" key="19">
    <source>
        <dbReference type="ARBA" id="ARBA00023015"/>
    </source>
</evidence>
<keyword evidence="8" id="KW-0963">Cytoplasm</keyword>
<keyword evidence="14" id="KW-0274">FAD</keyword>
<dbReference type="InterPro" id="IPR036390">
    <property type="entry name" value="WH_DNA-bd_sf"/>
</dbReference>
<evidence type="ECO:0000256" key="26">
    <source>
        <dbReference type="ARBA" id="ARBA00023242"/>
    </source>
</evidence>
<protein>
    <recommendedName>
        <fullName evidence="30">Apoptosis-inducing factor 1, mitochondrial</fullName>
    </recommendedName>
    <alternativeName>
        <fullName evidence="31">Programmed cell death protein 8</fullName>
    </alternativeName>
</protein>
<evidence type="ECO:0000256" key="5">
    <source>
        <dbReference type="ARBA" id="ARBA00004569"/>
    </source>
</evidence>
<comment type="catalytic activity">
    <reaction evidence="27">
        <text>A + NADH + H(+) = AH2 + NAD(+)</text>
        <dbReference type="Rhea" id="RHEA:11356"/>
        <dbReference type="ChEBI" id="CHEBI:13193"/>
        <dbReference type="ChEBI" id="CHEBI:15378"/>
        <dbReference type="ChEBI" id="CHEBI:17499"/>
        <dbReference type="ChEBI" id="CHEBI:57540"/>
        <dbReference type="ChEBI" id="CHEBI:57945"/>
    </reaction>
</comment>
<dbReference type="InterPro" id="IPR023753">
    <property type="entry name" value="FAD/NAD-binding_dom"/>
</dbReference>
<dbReference type="PROSITE" id="PS00345">
    <property type="entry name" value="ETS_DOMAIN_1"/>
    <property type="match status" value="1"/>
</dbReference>
<dbReference type="PANTHER" id="PTHR43557:SF4">
    <property type="entry name" value="APOPTOSIS-INDUCING FACTOR 1, MITOCHONDRIAL"/>
    <property type="match status" value="1"/>
</dbReference>
<organism evidence="35 36">
    <name type="scientific">Ovis aries</name>
    <name type="common">Sheep</name>
    <dbReference type="NCBI Taxonomy" id="9940"/>
    <lineage>
        <taxon>Eukaryota</taxon>
        <taxon>Metazoa</taxon>
        <taxon>Chordata</taxon>
        <taxon>Craniata</taxon>
        <taxon>Vertebrata</taxon>
        <taxon>Euteleostomi</taxon>
        <taxon>Mammalia</taxon>
        <taxon>Eutheria</taxon>
        <taxon>Laurasiatheria</taxon>
        <taxon>Artiodactyla</taxon>
        <taxon>Ruminantia</taxon>
        <taxon>Pecora</taxon>
        <taxon>Bovidae</taxon>
        <taxon>Caprinae</taxon>
        <taxon>Ovis</taxon>
    </lineage>
</organism>
<evidence type="ECO:0000256" key="17">
    <source>
        <dbReference type="ARBA" id="ARBA00022990"/>
    </source>
</evidence>
<dbReference type="SMART" id="SM01353">
    <property type="entry name" value="AIF_C"/>
    <property type="match status" value="1"/>
</dbReference>
<comment type="subunit">
    <text evidence="29">Monomer (oxidized form). Homodimer (reduced form). Upon reduction with NADH, undergoes dimerization and forms tight, long-lived FADH2-NAD charge transfer complexes (CTC) resistant to oxidation. Also dimerizes with isoform 3 preventing its release from mitochondria. Interacts with XIAP/BIRC4. Interacts (via N-terminus) with EIF3G (via C-terminus). Interacts with PRELID1. Interacts with CHCHD4; the interaction increases in presence of NADH. Interacts with processed form of PARP1 (Poly [ADP-ribose] polymerase 1, processed C-terminus); interaction is mediated with poly-ADP-ribose chains attached to PARP1, promoting translocation into the nucleus.</text>
</comment>
<dbReference type="Gene3D" id="3.30.390.30">
    <property type="match status" value="1"/>
</dbReference>
<comment type="similarity">
    <text evidence="6 32">Belongs to the ETS family.</text>
</comment>
<keyword evidence="10" id="KW-0597">Phosphoprotein</keyword>
<dbReference type="GO" id="GO:0003700">
    <property type="term" value="F:DNA-binding transcription factor activity"/>
    <property type="evidence" value="ECO:0007669"/>
    <property type="project" value="InterPro"/>
</dbReference>
<dbReference type="Gene3D" id="1.10.10.10">
    <property type="entry name" value="Winged helix-like DNA-binding domain superfamily/Winged helix DNA-binding domain"/>
    <property type="match status" value="1"/>
</dbReference>
<evidence type="ECO:0000256" key="16">
    <source>
        <dbReference type="ARBA" id="ARBA00022946"/>
    </source>
</evidence>
<evidence type="ECO:0000256" key="8">
    <source>
        <dbReference type="ARBA" id="ARBA00022490"/>
    </source>
</evidence>
<evidence type="ECO:0000256" key="33">
    <source>
        <dbReference type="SAM" id="MobiDB-lite"/>
    </source>
</evidence>
<comment type="function">
    <text evidence="28">Functions both as NADH oxidoreductase and as regulator of apoptosis. In response to apoptotic stimuli, it is released from the mitochondrion intermembrane space into the cytosol and to the nucleus, where it functions as a proapoptotic factor in a caspase-independent pathway. Release into the cytoplasm is mediated upon binding to poly-ADP-ribose chains. The soluble form (AIFsol) found in the nucleus induces 'parthanatos' i.e. caspase-independent fragmentation of chromosomal DNA. Binds to DNA in a sequence-independent manner. Interacts with EIF3G, and thereby inhibits the EIF3 machinery and protein synthesis, and activates caspase-7 to amplify apoptosis. Plays a critical role in caspase-independent, pyknotic cell death in hydrogen peroxide-exposed cells. In contrast, participates in normal mitochondrial metabolism. Plays an important role in the regulation of respiratory chain biogenesis by interacting with CHCHD4 and controlling CHCHD4 mitochondrial import.</text>
</comment>
<evidence type="ECO:0000256" key="11">
    <source>
        <dbReference type="ARBA" id="ARBA00022630"/>
    </source>
</evidence>
<evidence type="ECO:0000256" key="7">
    <source>
        <dbReference type="ARBA" id="ARBA00006442"/>
    </source>
</evidence>
<evidence type="ECO:0000259" key="34">
    <source>
        <dbReference type="PROSITE" id="PS50061"/>
    </source>
</evidence>
<dbReference type="Pfam" id="PF07992">
    <property type="entry name" value="Pyr_redox_2"/>
    <property type="match status" value="1"/>
</dbReference>
<feature type="compositionally biased region" description="Polar residues" evidence="33">
    <location>
        <begin position="513"/>
        <end position="529"/>
    </location>
</feature>
<feature type="region of interest" description="Disordered" evidence="33">
    <location>
        <begin position="1216"/>
        <end position="1246"/>
    </location>
</feature>
<dbReference type="GO" id="GO:0005634">
    <property type="term" value="C:nucleus"/>
    <property type="evidence" value="ECO:0007669"/>
    <property type="project" value="UniProtKB-SubCell"/>
</dbReference>
<dbReference type="PRINTS" id="PR00411">
    <property type="entry name" value="PNDRDTASEI"/>
</dbReference>
<dbReference type="GO" id="GO:0046983">
    <property type="term" value="F:protein dimerization activity"/>
    <property type="evidence" value="ECO:0007669"/>
    <property type="project" value="InterPro"/>
</dbReference>
<evidence type="ECO:0000256" key="4">
    <source>
        <dbReference type="ARBA" id="ARBA00004556"/>
    </source>
</evidence>
<dbReference type="InterPro" id="IPR029324">
    <property type="entry name" value="AIF_C"/>
</dbReference>
<proteinExistence type="inferred from homology"/>
<evidence type="ECO:0000256" key="18">
    <source>
        <dbReference type="ARBA" id="ARBA00023002"/>
    </source>
</evidence>
<keyword evidence="15" id="KW-0832">Ubl conjugation</keyword>
<dbReference type="GO" id="GO:0043565">
    <property type="term" value="F:sequence-specific DNA binding"/>
    <property type="evidence" value="ECO:0007669"/>
    <property type="project" value="InterPro"/>
</dbReference>
<dbReference type="PRINTS" id="PR00454">
    <property type="entry name" value="ETSDOMAIN"/>
</dbReference>
<keyword evidence="21 32" id="KW-0238">DNA-binding</keyword>
<keyword evidence="17" id="KW-0007">Acetylation</keyword>
<evidence type="ECO:0000256" key="31">
    <source>
        <dbReference type="ARBA" id="ARBA00078456"/>
    </source>
</evidence>
<name>A0A835ZPB3_SHEEP</name>
<evidence type="ECO:0000256" key="23">
    <source>
        <dbReference type="ARBA" id="ARBA00023136"/>
    </source>
</evidence>
<keyword evidence="11" id="KW-0285">Flavoprotein</keyword>
<dbReference type="FunFam" id="1.10.10.10:FF:000066">
    <property type="entry name" value="ETS-related transcription factor Elf-2 isoform X1"/>
    <property type="match status" value="1"/>
</dbReference>
<dbReference type="FunFam" id="3.30.390.30:FF:000007">
    <property type="entry name" value="Putative apoptosis-inducing factor 1, mitochondrial"/>
    <property type="match status" value="1"/>
</dbReference>
<feature type="compositionally biased region" description="Polar residues" evidence="33">
    <location>
        <begin position="1216"/>
        <end position="1237"/>
    </location>
</feature>
<comment type="similarity">
    <text evidence="7">Belongs to the FAD-dependent oxidoreductase family.</text>
</comment>
<feature type="region of interest" description="Disordered" evidence="33">
    <location>
        <begin position="101"/>
        <end position="120"/>
    </location>
</feature>
<evidence type="ECO:0000256" key="10">
    <source>
        <dbReference type="ARBA" id="ARBA00022553"/>
    </source>
</evidence>
<dbReference type="SMART" id="SM00413">
    <property type="entry name" value="ETS"/>
    <property type="match status" value="1"/>
</dbReference>
<dbReference type="SUPFAM" id="SSF55424">
    <property type="entry name" value="FAD/NAD-linked reductases, dimerisation (C-terminal) domain"/>
    <property type="match status" value="1"/>
</dbReference>
<evidence type="ECO:0000256" key="27">
    <source>
        <dbReference type="ARBA" id="ARBA00047786"/>
    </source>
</evidence>
<keyword evidence="20" id="KW-0520">NAD</keyword>
<evidence type="ECO:0000256" key="29">
    <source>
        <dbReference type="ARBA" id="ARBA00062987"/>
    </source>
</evidence>
<comment type="caution">
    <text evidence="35">The sequence shown here is derived from an EMBL/GenBank/DDBJ whole genome shotgun (WGS) entry which is preliminary data.</text>
</comment>
<dbReference type="SUPFAM" id="SSF51905">
    <property type="entry name" value="FAD/NAD(P)-binding domain"/>
    <property type="match status" value="2"/>
</dbReference>
<feature type="region of interest" description="Disordered" evidence="33">
    <location>
        <begin position="725"/>
        <end position="777"/>
    </location>
</feature>
<evidence type="ECO:0000256" key="15">
    <source>
        <dbReference type="ARBA" id="ARBA00022843"/>
    </source>
</evidence>
<feature type="region of interest" description="Disordered" evidence="33">
    <location>
        <begin position="513"/>
        <end position="555"/>
    </location>
</feature>
<feature type="compositionally biased region" description="Low complexity" evidence="33">
    <location>
        <begin position="892"/>
        <end position="924"/>
    </location>
</feature>
<comment type="subcellular location">
    <subcellularLocation>
        <location evidence="4">Cytoplasm</location>
        <location evidence="4">Perinuclear region</location>
    </subcellularLocation>
    <subcellularLocation>
        <location evidence="3">Mitochondrion inner membrane</location>
    </subcellularLocation>
    <subcellularLocation>
        <location evidence="5">Mitochondrion intermembrane space</location>
    </subcellularLocation>
    <subcellularLocation>
        <location evidence="2 32">Nucleus</location>
    </subcellularLocation>
</comment>
<gene>
    <name evidence="35" type="ORF">JEQ12_020436</name>
</gene>
<dbReference type="InterPro" id="IPR036388">
    <property type="entry name" value="WH-like_DNA-bd_sf"/>
</dbReference>
<dbReference type="PRINTS" id="PR00368">
    <property type="entry name" value="FADPNR"/>
</dbReference>
<dbReference type="GO" id="GO:0033108">
    <property type="term" value="P:mitochondrial respiratory chain complex assembly"/>
    <property type="evidence" value="ECO:0007669"/>
    <property type="project" value="TreeGrafter"/>
</dbReference>
<evidence type="ECO:0000256" key="3">
    <source>
        <dbReference type="ARBA" id="ARBA00004273"/>
    </source>
</evidence>
<feature type="domain" description="ETS" evidence="34">
    <location>
        <begin position="792"/>
        <end position="874"/>
    </location>
</feature>
<dbReference type="GO" id="GO:0005743">
    <property type="term" value="C:mitochondrial inner membrane"/>
    <property type="evidence" value="ECO:0007669"/>
    <property type="project" value="UniProtKB-SubCell"/>
</dbReference>
<dbReference type="GO" id="GO:0043068">
    <property type="term" value="P:positive regulation of programmed cell death"/>
    <property type="evidence" value="ECO:0007669"/>
    <property type="project" value="UniProtKB-ARBA"/>
</dbReference>
<accession>A0A835ZPB3</accession>
<keyword evidence="16" id="KW-0809">Transit peptide</keyword>
<dbReference type="InterPro" id="IPR000418">
    <property type="entry name" value="Ets_dom"/>
</dbReference>
<dbReference type="Pfam" id="PF00178">
    <property type="entry name" value="Ets"/>
    <property type="match status" value="1"/>
</dbReference>
<reference evidence="35 36" key="1">
    <citation type="submission" date="2020-12" db="EMBL/GenBank/DDBJ databases">
        <title>De novo assembly of Tibetan sheep genome.</title>
        <authorList>
            <person name="Li X."/>
        </authorList>
    </citation>
    <scope>NUCLEOTIDE SEQUENCE [LARGE SCALE GENOMIC DNA]</scope>
    <source>
        <tissue evidence="35">Heart</tissue>
    </source>
</reference>
<feature type="region of interest" description="Disordered" evidence="33">
    <location>
        <begin position="1170"/>
        <end position="1190"/>
    </location>
</feature>
<keyword evidence="24" id="KW-0010">Activator</keyword>
<dbReference type="GO" id="GO:0006357">
    <property type="term" value="P:regulation of transcription by RNA polymerase II"/>
    <property type="evidence" value="ECO:0007669"/>
    <property type="project" value="UniProtKB-ARBA"/>
</dbReference>
<feature type="compositionally biased region" description="Basic and acidic residues" evidence="33">
    <location>
        <begin position="741"/>
        <end position="752"/>
    </location>
</feature>
<dbReference type="InterPro" id="IPR050446">
    <property type="entry name" value="FAD-oxidoreductase/Apoptosis"/>
</dbReference>
<keyword evidence="13" id="KW-0999">Mitochondrion inner membrane</keyword>
<keyword evidence="19" id="KW-0805">Transcription regulation</keyword>
<evidence type="ECO:0000256" key="6">
    <source>
        <dbReference type="ARBA" id="ARBA00005562"/>
    </source>
</evidence>
<dbReference type="InterPro" id="IPR036188">
    <property type="entry name" value="FAD/NAD-bd_sf"/>
</dbReference>
<dbReference type="Pfam" id="PF14721">
    <property type="entry name" value="AIF_C"/>
    <property type="match status" value="1"/>
</dbReference>
<evidence type="ECO:0000256" key="21">
    <source>
        <dbReference type="ARBA" id="ARBA00023125"/>
    </source>
</evidence>
<evidence type="ECO:0000313" key="35">
    <source>
        <dbReference type="EMBL" id="KAG5194075.1"/>
    </source>
</evidence>
<dbReference type="SUPFAM" id="SSF46785">
    <property type="entry name" value="Winged helix' DNA-binding domain"/>
    <property type="match status" value="1"/>
</dbReference>